<feature type="region of interest" description="Disordered" evidence="1">
    <location>
        <begin position="15"/>
        <end position="47"/>
    </location>
</feature>
<protein>
    <submittedName>
        <fullName evidence="2">Uncharacterized protein</fullName>
    </submittedName>
</protein>
<feature type="compositionally biased region" description="Basic and acidic residues" evidence="1">
    <location>
        <begin position="28"/>
        <end position="45"/>
    </location>
</feature>
<reference evidence="2 3" key="1">
    <citation type="submission" date="2020-03" db="EMBL/GenBank/DDBJ databases">
        <title>Dissostichus mawsoni Genome sequencing and assembly.</title>
        <authorList>
            <person name="Park H."/>
        </authorList>
    </citation>
    <scope>NUCLEOTIDE SEQUENCE [LARGE SCALE GENOMIC DNA]</scope>
    <source>
        <strain evidence="2">DM0001</strain>
        <tissue evidence="2">Muscle</tissue>
    </source>
</reference>
<sequence length="178" mass="19298">MIKLLVSASPSLSPPAPFMHRPVVEPLTPRERKRERERVTERGREQTAQGVFGHGGAAAGAKPAMGTRASIHIQILPGGRSKEAIDGGMEVNIPDLSVVLLVLGGAESGLLGQLTKQSQSFTSQRSKHQRSCKELRQIQSTKTERKRERAGNRDKLMDGLIAGEQITNQGGLQDTDTQ</sequence>
<feature type="compositionally biased region" description="Basic and acidic residues" evidence="1">
    <location>
        <begin position="131"/>
        <end position="157"/>
    </location>
</feature>
<dbReference type="EMBL" id="JAAKFY010000019">
    <property type="protein sequence ID" value="KAF3841891.1"/>
    <property type="molecule type" value="Genomic_DNA"/>
</dbReference>
<name>A0A7J5XYE5_DISMA</name>
<feature type="compositionally biased region" description="Polar residues" evidence="1">
    <location>
        <begin position="165"/>
        <end position="178"/>
    </location>
</feature>
<accession>A0A7J5XYE5</accession>
<evidence type="ECO:0000313" key="3">
    <source>
        <dbReference type="Proteomes" id="UP000518266"/>
    </source>
</evidence>
<organism evidence="2 3">
    <name type="scientific">Dissostichus mawsoni</name>
    <name type="common">Antarctic cod</name>
    <dbReference type="NCBI Taxonomy" id="36200"/>
    <lineage>
        <taxon>Eukaryota</taxon>
        <taxon>Metazoa</taxon>
        <taxon>Chordata</taxon>
        <taxon>Craniata</taxon>
        <taxon>Vertebrata</taxon>
        <taxon>Euteleostomi</taxon>
        <taxon>Actinopterygii</taxon>
        <taxon>Neopterygii</taxon>
        <taxon>Teleostei</taxon>
        <taxon>Neoteleostei</taxon>
        <taxon>Acanthomorphata</taxon>
        <taxon>Eupercaria</taxon>
        <taxon>Perciformes</taxon>
        <taxon>Notothenioidei</taxon>
        <taxon>Nototheniidae</taxon>
        <taxon>Dissostichus</taxon>
    </lineage>
</organism>
<gene>
    <name evidence="2" type="ORF">F7725_023842</name>
</gene>
<evidence type="ECO:0000313" key="2">
    <source>
        <dbReference type="EMBL" id="KAF3841891.1"/>
    </source>
</evidence>
<keyword evidence="3" id="KW-1185">Reference proteome</keyword>
<proteinExistence type="predicted"/>
<dbReference type="Proteomes" id="UP000518266">
    <property type="component" value="Unassembled WGS sequence"/>
</dbReference>
<feature type="region of interest" description="Disordered" evidence="1">
    <location>
        <begin position="120"/>
        <end position="178"/>
    </location>
</feature>
<comment type="caution">
    <text evidence="2">The sequence shown here is derived from an EMBL/GenBank/DDBJ whole genome shotgun (WGS) entry which is preliminary data.</text>
</comment>
<evidence type="ECO:0000256" key="1">
    <source>
        <dbReference type="SAM" id="MobiDB-lite"/>
    </source>
</evidence>
<dbReference type="AlphaFoldDB" id="A0A7J5XYE5"/>